<proteinExistence type="predicted"/>
<gene>
    <name evidence="2" type="ORF">SAMN02787118_103402</name>
</gene>
<feature type="compositionally biased region" description="Basic and acidic residues" evidence="1">
    <location>
        <begin position="200"/>
        <end position="212"/>
    </location>
</feature>
<evidence type="ECO:0000313" key="2">
    <source>
        <dbReference type="EMBL" id="SFF03096.1"/>
    </source>
</evidence>
<feature type="compositionally biased region" description="Basic residues" evidence="1">
    <location>
        <begin position="1"/>
        <end position="11"/>
    </location>
</feature>
<organism evidence="2 3">
    <name type="scientific">Streptomyces mirabilis</name>
    <dbReference type="NCBI Taxonomy" id="68239"/>
    <lineage>
        <taxon>Bacteria</taxon>
        <taxon>Bacillati</taxon>
        <taxon>Actinomycetota</taxon>
        <taxon>Actinomycetes</taxon>
        <taxon>Kitasatosporales</taxon>
        <taxon>Streptomycetaceae</taxon>
        <taxon>Streptomyces</taxon>
    </lineage>
</organism>
<evidence type="ECO:0000313" key="3">
    <source>
        <dbReference type="Proteomes" id="UP000181942"/>
    </source>
</evidence>
<reference evidence="2 3" key="1">
    <citation type="submission" date="2016-10" db="EMBL/GenBank/DDBJ databases">
        <authorList>
            <person name="de Groot N.N."/>
        </authorList>
    </citation>
    <scope>NUCLEOTIDE SEQUENCE [LARGE SCALE GENOMIC DNA]</scope>
    <source>
        <strain evidence="2 3">OK461</strain>
    </source>
</reference>
<dbReference type="EMBL" id="FONR01000003">
    <property type="protein sequence ID" value="SFF03096.1"/>
    <property type="molecule type" value="Genomic_DNA"/>
</dbReference>
<dbReference type="AlphaFoldDB" id="A0A1I2FF13"/>
<protein>
    <submittedName>
        <fullName evidence="2">Uncharacterized protein</fullName>
    </submittedName>
</protein>
<sequence>MGKASRRRSKLRQPPSSEEEALRRERRRAVRAERRGGRRGSSLQEYENLASLGERHIREALIARHNRRMLNINNFPSSAVQPVLASLSSVGLMDVALRELGAKTDRFPAHYGSTWVDHLAWGVDSCFSAARLLFSGQAIGATVVLRSQFERWTENAAFNADVTHIEGESSADFAGRAWHECHKTYPFRMRRPADTTGSEGRGHSIEGDWDNEPHADGAMGPPVNIGEDHRVYPTQILNLMSEFLHGRGPWVDAVQWEAGGLLDGDSMSIAKAAECLADAVTLIVRQIRLCLATLAEESDRNLMPEFLFSLPERMPAGGVNPPLDYLIPLVPTTGLSSDVLAEMDRVLAVYEATMKGKRPAGRLFRDDELTHLHFGARRARAAKCAVKALEMERRDLGDKFNIDAVSGREMCYITAAEMAGLLSVWQGNTPAGRAAATCSSLMRSAYWLWLEDDDRALGALRCLLEQCARMKVWATKPEKAERLESSSSGTPKDWVNAAGWRRLTALNRALGEFAHAHAKIRWDGAREILWNIQRGGSGASIHTARGHALDALTSLLMVECIRSARVLSPAIGDAFEGIVNDLVGGPGKLESELEDFLNRTLSHKNHPLGDYSFQGPAASRR</sequence>
<accession>A0A1I2FF13</accession>
<evidence type="ECO:0000256" key="1">
    <source>
        <dbReference type="SAM" id="MobiDB-lite"/>
    </source>
</evidence>
<feature type="region of interest" description="Disordered" evidence="1">
    <location>
        <begin position="1"/>
        <end position="38"/>
    </location>
</feature>
<feature type="region of interest" description="Disordered" evidence="1">
    <location>
        <begin position="190"/>
        <end position="212"/>
    </location>
</feature>
<dbReference type="Proteomes" id="UP000181942">
    <property type="component" value="Unassembled WGS sequence"/>
</dbReference>
<name>A0A1I2FF13_9ACTN</name>